<dbReference type="SMART" id="SM00646">
    <property type="entry name" value="Ami_3"/>
    <property type="match status" value="1"/>
</dbReference>
<evidence type="ECO:0000313" key="3">
    <source>
        <dbReference type="EMBL" id="WLR41595.1"/>
    </source>
</evidence>
<dbReference type="InterPro" id="IPR002508">
    <property type="entry name" value="MurNAc-LAA_cat"/>
</dbReference>
<keyword evidence="3" id="KW-0378">Hydrolase</keyword>
<dbReference type="SUPFAM" id="SSF53187">
    <property type="entry name" value="Zn-dependent exopeptidases"/>
    <property type="match status" value="1"/>
</dbReference>
<dbReference type="RefSeq" id="WP_306019603.1">
    <property type="nucleotide sequence ID" value="NZ_CP129013.1"/>
</dbReference>
<protein>
    <submittedName>
        <fullName evidence="3">N-acetylmuramoyl-L-alanine amidase</fullName>
        <ecNumber evidence="3">3.5.1.28</ecNumber>
    </submittedName>
</protein>
<dbReference type="Gene3D" id="3.40.630.40">
    <property type="entry name" value="Zn-dependent exopeptidases"/>
    <property type="match status" value="1"/>
</dbReference>
<proteinExistence type="predicted"/>
<dbReference type="PANTHER" id="PTHR30032">
    <property type="entry name" value="N-ACETYLMURAMOYL-L-ALANINE AMIDASE-RELATED"/>
    <property type="match status" value="1"/>
</dbReference>
<dbReference type="GO" id="GO:0008745">
    <property type="term" value="F:N-acetylmuramoyl-L-alanine amidase activity"/>
    <property type="evidence" value="ECO:0007669"/>
    <property type="project" value="UniProtKB-EC"/>
</dbReference>
<dbReference type="Proteomes" id="UP001197974">
    <property type="component" value="Chromosome"/>
</dbReference>
<name>A0ABY9JT40_9BACI</name>
<dbReference type="CDD" id="cd02696">
    <property type="entry name" value="MurNAc-LAA"/>
    <property type="match status" value="1"/>
</dbReference>
<keyword evidence="1" id="KW-0732">Signal</keyword>
<keyword evidence="4" id="KW-1185">Reference proteome</keyword>
<dbReference type="InterPro" id="IPR051922">
    <property type="entry name" value="Bact_Sporulation_Assoc"/>
</dbReference>
<reference evidence="3 4" key="1">
    <citation type="submission" date="2023-06" db="EMBL/GenBank/DDBJ databases">
        <title>Five Gram-positive bacteria isolated from mangrove sediments in Shenzhen, Guangdong, China.</title>
        <authorList>
            <person name="Yu S."/>
            <person name="Zheng W."/>
            <person name="Huang Y."/>
        </authorList>
    </citation>
    <scope>NUCLEOTIDE SEQUENCE [LARGE SCALE GENOMIC DNA]</scope>
    <source>
        <strain evidence="3 4">SaN35-3</strain>
    </source>
</reference>
<dbReference type="InterPro" id="IPR007253">
    <property type="entry name" value="Cell_wall-bd_2"/>
</dbReference>
<dbReference type="PANTHER" id="PTHR30032:SF8">
    <property type="entry name" value="GERMINATION-SPECIFIC N-ACETYLMURAMOYL-L-ALANINE AMIDASE"/>
    <property type="match status" value="1"/>
</dbReference>
<dbReference type="Gene3D" id="3.40.50.12090">
    <property type="match status" value="2"/>
</dbReference>
<feature type="chain" id="PRO_5047116785" evidence="1">
    <location>
        <begin position="24"/>
        <end position="685"/>
    </location>
</feature>
<feature type="domain" description="MurNAc-LAA" evidence="2">
    <location>
        <begin position="97"/>
        <end position="231"/>
    </location>
</feature>
<dbReference type="Pfam" id="PF04122">
    <property type="entry name" value="CW_binding_2"/>
    <property type="match status" value="3"/>
</dbReference>
<gene>
    <name evidence="3" type="ORF">LC087_11960</name>
</gene>
<evidence type="ECO:0000259" key="2">
    <source>
        <dbReference type="SMART" id="SM00646"/>
    </source>
</evidence>
<organism evidence="3 4">
    <name type="scientific">Bacillus carboniphilus</name>
    <dbReference type="NCBI Taxonomy" id="86663"/>
    <lineage>
        <taxon>Bacteria</taxon>
        <taxon>Bacillati</taxon>
        <taxon>Bacillota</taxon>
        <taxon>Bacilli</taxon>
        <taxon>Bacillales</taxon>
        <taxon>Bacillaceae</taxon>
        <taxon>Bacillus</taxon>
    </lineage>
</organism>
<dbReference type="Pfam" id="PF01520">
    <property type="entry name" value="Amidase_3"/>
    <property type="match status" value="1"/>
</dbReference>
<dbReference type="EMBL" id="CP129013">
    <property type="protein sequence ID" value="WLR41595.1"/>
    <property type="molecule type" value="Genomic_DNA"/>
</dbReference>
<evidence type="ECO:0000313" key="4">
    <source>
        <dbReference type="Proteomes" id="UP001197974"/>
    </source>
</evidence>
<dbReference type="EC" id="3.5.1.28" evidence="3"/>
<accession>A0ABY9JT40</accession>
<evidence type="ECO:0000256" key="1">
    <source>
        <dbReference type="SAM" id="SignalP"/>
    </source>
</evidence>
<feature type="signal peptide" evidence="1">
    <location>
        <begin position="1"/>
        <end position="23"/>
    </location>
</feature>
<sequence length="685" mass="76330">MIKKLFELCLFSFALFFVPGFVAAEKAVVIDPGHGGKHTGTCGYSGKSTRYCERDANLSVALKLQEKLKGTGIKVYMTRTTDVDFSDNISQDLVNRTKVANEYAKGNNDETIFISVHHNGTTSSSSINGIETYLYNGVDHYKEEYPHDPLQITYLNDNKRLANEVHDRVVDYLGTADRGIQEDQSLYVIRNAQMPAVLVELGYMTNPDEEAKIKTSSYQNKAAEALKDGIVEYFKVFEVYDENKNKLQTFETENEAVNYAKKQNEYVTIWDKDNQEVVPRYSVWNKTGSLNEIFYTAFDAMNYSNTKSNTRVVNDKTGWTISSNYLPKNYHVYVGDKKIGEYYDYNQALSEAEDQDDAKIIRQSSNDIIWSNNGEPITKHTGLNELIGQDRVDTSIKVSKQLYPNGFPTEKAQKTVILATGGKFADALSATPLTNVYGHAPILLNWSNTLKGNVQQELIRLKANKVIIIGGPEAIDPQVEQKLNQLGYQTERIEGEDRYKTNEQILNKLSNVTGYFVASGSRFPDALSVGPIATSQNWGIVLSDLNKISGSALSTVQGKEVNIVGGTAVISSHVENQIKSKTSVVQRLGGADRYETLAKVLWEFKDQMKSNEMIVSTGENFPDALTAAPLAVGKNSLMVLMGENYNKSVESFIQVYSAEQSVNNIHLVGGTLDNQLINEVVTDLK</sequence>